<dbReference type="EMBL" id="JAOVQM010000001">
    <property type="protein sequence ID" value="MCV2231229.1"/>
    <property type="molecule type" value="Genomic_DNA"/>
</dbReference>
<evidence type="ECO:0000313" key="1">
    <source>
        <dbReference type="EMBL" id="MCV2231229.1"/>
    </source>
</evidence>
<reference evidence="1" key="1">
    <citation type="submission" date="2022-09" db="EMBL/GenBank/DDBJ databases">
        <title>Novel Mycoplasma species identified in domestic and wild animals.</title>
        <authorList>
            <person name="Volokhov D.V."/>
            <person name="Furtak V.A."/>
            <person name="Zagorodnyaya T.A."/>
        </authorList>
    </citation>
    <scope>NUCLEOTIDE SEQUENCE</scope>
    <source>
        <strain evidence="1">Oakley</strain>
    </source>
</reference>
<proteinExistence type="predicted"/>
<accession>A0ABT2Y3B1</accession>
<gene>
    <name evidence="1" type="ORF">N7548_00115</name>
</gene>
<evidence type="ECO:0000313" key="2">
    <source>
        <dbReference type="Proteomes" id="UP001177160"/>
    </source>
</evidence>
<name>A0ABT2Y3B1_9MOLU</name>
<dbReference type="RefSeq" id="WP_263607342.1">
    <property type="nucleotide sequence ID" value="NZ_JAOVQM010000001.1"/>
</dbReference>
<dbReference type="Proteomes" id="UP001177160">
    <property type="component" value="Unassembled WGS sequence"/>
</dbReference>
<comment type="caution">
    <text evidence="1">The sequence shown here is derived from an EMBL/GenBank/DDBJ whole genome shotgun (WGS) entry which is preliminary data.</text>
</comment>
<organism evidence="1 2">
    <name type="scientific">Paracholeplasma manati</name>
    <dbReference type="NCBI Taxonomy" id="591373"/>
    <lineage>
        <taxon>Bacteria</taxon>
        <taxon>Bacillati</taxon>
        <taxon>Mycoplasmatota</taxon>
        <taxon>Mollicutes</taxon>
        <taxon>Acholeplasmatales</taxon>
        <taxon>Acholeplasmataceae</taxon>
        <taxon>Paracholeplasma</taxon>
    </lineage>
</organism>
<protein>
    <submittedName>
        <fullName evidence="1">Uncharacterized protein</fullName>
    </submittedName>
</protein>
<sequence length="93" mass="11178">MYETDIEKLMLGCPNELSIHQREALIKAFNHPKDRVYLYMEDDPHYNLEWLIARVHKVQTWSKDIIIEETEWFKSFYLNQIAQLTVEGESYGL</sequence>
<keyword evidence="2" id="KW-1185">Reference proteome</keyword>